<dbReference type="Proteomes" id="UP000282312">
    <property type="component" value="Unassembled WGS sequence"/>
</dbReference>
<evidence type="ECO:0000313" key="3">
    <source>
        <dbReference type="Proteomes" id="UP000282312"/>
    </source>
</evidence>
<comment type="caution">
    <text evidence="2">The sequence shown here is derived from an EMBL/GenBank/DDBJ whole genome shotgun (WGS) entry which is preliminary data.</text>
</comment>
<keyword evidence="3" id="KW-1185">Reference proteome</keyword>
<name>A0A3N9X7S2_9ACTN</name>
<accession>A0A3N9X7S2</accession>
<evidence type="ECO:0000256" key="1">
    <source>
        <dbReference type="SAM" id="MobiDB-lite"/>
    </source>
</evidence>
<evidence type="ECO:0000313" key="2">
    <source>
        <dbReference type="EMBL" id="RQX09081.1"/>
    </source>
</evidence>
<gene>
    <name evidence="2" type="ORF">DLJ59_01235</name>
</gene>
<feature type="compositionally biased region" description="Basic and acidic residues" evidence="1">
    <location>
        <begin position="82"/>
        <end position="92"/>
    </location>
</feature>
<feature type="compositionally biased region" description="Basic and acidic residues" evidence="1">
    <location>
        <begin position="34"/>
        <end position="44"/>
    </location>
</feature>
<reference evidence="2 3" key="1">
    <citation type="submission" date="2018-05" db="EMBL/GenBank/DDBJ databases">
        <title>Micromonospora from Atacama Desert.</title>
        <authorList>
            <person name="Carro L."/>
            <person name="Goodfellow M."/>
            <person name="Klenk H.-P."/>
        </authorList>
    </citation>
    <scope>NUCLEOTIDE SEQUENCE [LARGE SCALE GENOMIC DNA]</scope>
    <source>
        <strain evidence="2 3">LB39</strain>
    </source>
</reference>
<dbReference type="AlphaFoldDB" id="A0A3N9X7S2"/>
<organism evidence="2 3">
    <name type="scientific">Micromonospora inaquosa</name>
    <dbReference type="NCBI Taxonomy" id="2203716"/>
    <lineage>
        <taxon>Bacteria</taxon>
        <taxon>Bacillati</taxon>
        <taxon>Actinomycetota</taxon>
        <taxon>Actinomycetes</taxon>
        <taxon>Micromonosporales</taxon>
        <taxon>Micromonosporaceae</taxon>
        <taxon>Micromonospora</taxon>
    </lineage>
</organism>
<protein>
    <submittedName>
        <fullName evidence="2">Uncharacterized protein</fullName>
    </submittedName>
</protein>
<feature type="region of interest" description="Disordered" evidence="1">
    <location>
        <begin position="34"/>
        <end position="98"/>
    </location>
</feature>
<sequence>MSQRQQEALTRQRAIERQQELERLYPSAADLAQRHQAEQEDGMRRMLGSSEDGRAWAQEVAAKQPRASHGPGNEHPTWVVKAAERSRPLDRVQDDEEW</sequence>
<proteinExistence type="predicted"/>
<dbReference type="EMBL" id="QGSZ01000074">
    <property type="protein sequence ID" value="RQX09081.1"/>
    <property type="molecule type" value="Genomic_DNA"/>
</dbReference>